<evidence type="ECO:0000256" key="6">
    <source>
        <dbReference type="ARBA" id="ARBA00022697"/>
    </source>
</evidence>
<dbReference type="InterPro" id="IPR000634">
    <property type="entry name" value="Ser/Thr_deHydtase_PyrdxlP-BS"/>
</dbReference>
<dbReference type="STRING" id="1754192.A0A1Y1XH51"/>
<comment type="pathway">
    <text evidence="2">Amino-acid biosynthesis; L-threonine biosynthesis; L-threonine from L-aspartate: step 5/5.</text>
</comment>
<evidence type="ECO:0000256" key="3">
    <source>
        <dbReference type="ARBA" id="ARBA00005517"/>
    </source>
</evidence>
<dbReference type="GO" id="GO:0030170">
    <property type="term" value="F:pyridoxal phosphate binding"/>
    <property type="evidence" value="ECO:0007669"/>
    <property type="project" value="InterPro"/>
</dbReference>
<name>A0A1Y1XH51_9FUNG</name>
<keyword evidence="8" id="KW-0456">Lyase</keyword>
<keyword evidence="6" id="KW-0791">Threonine biosynthesis</keyword>
<accession>A0A1Y1XH51</accession>
<feature type="domain" description="Threonine synthase N-terminal" evidence="11">
    <location>
        <begin position="2"/>
        <end position="81"/>
    </location>
</feature>
<dbReference type="Gene3D" id="3.40.50.1100">
    <property type="match status" value="2"/>
</dbReference>
<protein>
    <recommendedName>
        <fullName evidence="4">threonine synthase</fullName>
        <ecNumber evidence="4">4.2.3.1</ecNumber>
    </recommendedName>
</protein>
<dbReference type="Gene3D" id="3.90.1380.10">
    <property type="entry name" value="Threonine synthase, N-terminal domain"/>
    <property type="match status" value="1"/>
</dbReference>
<evidence type="ECO:0000256" key="8">
    <source>
        <dbReference type="ARBA" id="ARBA00023239"/>
    </source>
</evidence>
<dbReference type="Pfam" id="PF00291">
    <property type="entry name" value="PALP"/>
    <property type="match status" value="1"/>
</dbReference>
<dbReference type="PANTHER" id="PTHR42690:SF1">
    <property type="entry name" value="THREONINE SYNTHASE-LIKE 2"/>
    <property type="match status" value="1"/>
</dbReference>
<keyword evidence="5" id="KW-0028">Amino-acid biosynthesis</keyword>
<proteinExistence type="inferred from homology"/>
<dbReference type="GO" id="GO:0009088">
    <property type="term" value="P:threonine biosynthetic process"/>
    <property type="evidence" value="ECO:0007669"/>
    <property type="project" value="UniProtKB-UniPathway"/>
</dbReference>
<dbReference type="GO" id="GO:0004795">
    <property type="term" value="F:threonine synthase activity"/>
    <property type="evidence" value="ECO:0007669"/>
    <property type="project" value="UniProtKB-EC"/>
</dbReference>
<dbReference type="EMBL" id="MCFG01000041">
    <property type="protein sequence ID" value="ORX85053.1"/>
    <property type="molecule type" value="Genomic_DNA"/>
</dbReference>
<reference evidence="12 13" key="1">
    <citation type="submission" date="2016-08" db="EMBL/GenBank/DDBJ databases">
        <title>A Parts List for Fungal Cellulosomes Revealed by Comparative Genomics.</title>
        <authorList>
            <consortium name="DOE Joint Genome Institute"/>
            <person name="Haitjema C.H."/>
            <person name="Gilmore S.P."/>
            <person name="Henske J.K."/>
            <person name="Solomon K.V."/>
            <person name="De Groot R."/>
            <person name="Kuo A."/>
            <person name="Mondo S.J."/>
            <person name="Salamov A.A."/>
            <person name="Labutti K."/>
            <person name="Zhao Z."/>
            <person name="Chiniquy J."/>
            <person name="Barry K."/>
            <person name="Brewer H.M."/>
            <person name="Purvine S.O."/>
            <person name="Wright A.T."/>
            <person name="Boxma B."/>
            <person name="Van Alen T."/>
            <person name="Hackstein J.H."/>
            <person name="Baker S.E."/>
            <person name="Grigoriev I.V."/>
            <person name="O'Malley M.A."/>
        </authorList>
    </citation>
    <scope>NUCLEOTIDE SEQUENCE [LARGE SCALE GENOMIC DNA]</scope>
    <source>
        <strain evidence="12 13">S4</strain>
    </source>
</reference>
<evidence type="ECO:0000256" key="7">
    <source>
        <dbReference type="ARBA" id="ARBA00022898"/>
    </source>
</evidence>
<evidence type="ECO:0000313" key="12">
    <source>
        <dbReference type="EMBL" id="ORX85053.1"/>
    </source>
</evidence>
<evidence type="ECO:0000256" key="5">
    <source>
        <dbReference type="ARBA" id="ARBA00022605"/>
    </source>
</evidence>
<evidence type="ECO:0000256" key="1">
    <source>
        <dbReference type="ARBA" id="ARBA00001933"/>
    </source>
</evidence>
<dbReference type="InterPro" id="IPR001926">
    <property type="entry name" value="TrpB-like_PALP"/>
</dbReference>
<dbReference type="InterPro" id="IPR029144">
    <property type="entry name" value="Thr_synth_N"/>
</dbReference>
<dbReference type="InterPro" id="IPR051166">
    <property type="entry name" value="Threonine_Synthase"/>
</dbReference>
<evidence type="ECO:0000256" key="2">
    <source>
        <dbReference type="ARBA" id="ARBA00004979"/>
    </source>
</evidence>
<dbReference type="PANTHER" id="PTHR42690">
    <property type="entry name" value="THREONINE SYNTHASE FAMILY MEMBER"/>
    <property type="match status" value="1"/>
</dbReference>
<keyword evidence="7 9" id="KW-0663">Pyridoxal phosphate</keyword>
<feature type="domain" description="Tryptophan synthase beta chain-like PALP" evidence="10">
    <location>
        <begin position="90"/>
        <end position="363"/>
    </location>
</feature>
<keyword evidence="13" id="KW-1185">Reference proteome</keyword>
<dbReference type="InterPro" id="IPR036052">
    <property type="entry name" value="TrpB-like_PALP_sf"/>
</dbReference>
<evidence type="ECO:0000259" key="10">
    <source>
        <dbReference type="Pfam" id="PF00291"/>
    </source>
</evidence>
<evidence type="ECO:0000313" key="13">
    <source>
        <dbReference type="Proteomes" id="UP000193944"/>
    </source>
</evidence>
<dbReference type="CDD" id="cd01560">
    <property type="entry name" value="Thr-synth_2"/>
    <property type="match status" value="1"/>
</dbReference>
<dbReference type="Pfam" id="PF14821">
    <property type="entry name" value="Thr_synth_N"/>
    <property type="match status" value="1"/>
</dbReference>
<dbReference type="SUPFAM" id="SSF53686">
    <property type="entry name" value="Tryptophan synthase beta subunit-like PLP-dependent enzymes"/>
    <property type="match status" value="1"/>
</dbReference>
<organism evidence="12 13">
    <name type="scientific">Anaeromyces robustus</name>
    <dbReference type="NCBI Taxonomy" id="1754192"/>
    <lineage>
        <taxon>Eukaryota</taxon>
        <taxon>Fungi</taxon>
        <taxon>Fungi incertae sedis</taxon>
        <taxon>Chytridiomycota</taxon>
        <taxon>Chytridiomycota incertae sedis</taxon>
        <taxon>Neocallimastigomycetes</taxon>
        <taxon>Neocallimastigales</taxon>
        <taxon>Neocallimastigaceae</taxon>
        <taxon>Anaeromyces</taxon>
    </lineage>
</organism>
<dbReference type="EC" id="4.2.3.1" evidence="4"/>
<dbReference type="PROSITE" id="PS00165">
    <property type="entry name" value="DEHYDRATASE_SER_THR"/>
    <property type="match status" value="1"/>
</dbReference>
<dbReference type="AlphaFoldDB" id="A0A1Y1XH51"/>
<dbReference type="InterPro" id="IPR004450">
    <property type="entry name" value="Thr_synthase-like"/>
</dbReference>
<reference evidence="12 13" key="2">
    <citation type="submission" date="2016-08" db="EMBL/GenBank/DDBJ databases">
        <title>Pervasive Adenine N6-methylation of Active Genes in Fungi.</title>
        <authorList>
            <consortium name="DOE Joint Genome Institute"/>
            <person name="Mondo S.J."/>
            <person name="Dannebaum R.O."/>
            <person name="Kuo R.C."/>
            <person name="Labutti K."/>
            <person name="Haridas S."/>
            <person name="Kuo A."/>
            <person name="Salamov A."/>
            <person name="Ahrendt S.R."/>
            <person name="Lipzen A."/>
            <person name="Sullivan W."/>
            <person name="Andreopoulos W.B."/>
            <person name="Clum A."/>
            <person name="Lindquist E."/>
            <person name="Daum C."/>
            <person name="Ramamoorthy G.K."/>
            <person name="Gryganskyi A."/>
            <person name="Culley D."/>
            <person name="Magnuson J.K."/>
            <person name="James T.Y."/>
            <person name="O'Malley M.A."/>
            <person name="Stajich J.E."/>
            <person name="Spatafora J.W."/>
            <person name="Visel A."/>
            <person name="Grigoriev I.V."/>
        </authorList>
    </citation>
    <scope>NUCLEOTIDE SEQUENCE [LARGE SCALE GENOMIC DNA]</scope>
    <source>
        <strain evidence="12 13">S4</strain>
    </source>
</reference>
<dbReference type="FunFam" id="3.90.1380.10:FF:000003">
    <property type="entry name" value="THR4p Threonine synthase"/>
    <property type="match status" value="1"/>
</dbReference>
<dbReference type="Pfam" id="PF24857">
    <property type="entry name" value="THR4_C"/>
    <property type="match status" value="1"/>
</dbReference>
<dbReference type="InterPro" id="IPR037158">
    <property type="entry name" value="Thr_synth_N_sf"/>
</dbReference>
<evidence type="ECO:0000259" key="11">
    <source>
        <dbReference type="Pfam" id="PF14821"/>
    </source>
</evidence>
<comment type="similarity">
    <text evidence="3">Belongs to the threonine synthase family.</text>
</comment>
<dbReference type="OrthoDB" id="5203861at2759"/>
<feature type="modified residue" description="N6-(pyridoxal phosphate)lysine" evidence="9">
    <location>
        <position position="117"/>
    </location>
</feature>
<comment type="caution">
    <text evidence="12">The sequence shown here is derived from an EMBL/GenBank/DDBJ whole genome shotgun (WGS) entry which is preliminary data.</text>
</comment>
<dbReference type="NCBIfam" id="TIGR00260">
    <property type="entry name" value="thrC"/>
    <property type="match status" value="1"/>
</dbReference>
<comment type="cofactor">
    <cofactor evidence="1 9">
        <name>pyridoxal 5'-phosphate</name>
        <dbReference type="ChEBI" id="CHEBI:597326"/>
    </cofactor>
</comment>
<dbReference type="UniPathway" id="UPA00050">
    <property type="reaction ID" value="UER00065"/>
</dbReference>
<evidence type="ECO:0000256" key="9">
    <source>
        <dbReference type="PIRSR" id="PIRSR604450-51"/>
    </source>
</evidence>
<dbReference type="FunFam" id="3.40.50.1100:FF:000024">
    <property type="entry name" value="Probable threonine synthase"/>
    <property type="match status" value="1"/>
</dbReference>
<dbReference type="Proteomes" id="UP000193944">
    <property type="component" value="Unassembled WGS sequence"/>
</dbReference>
<gene>
    <name evidence="12" type="ORF">BCR32DRAFT_325611</name>
</gene>
<evidence type="ECO:0000256" key="4">
    <source>
        <dbReference type="ARBA" id="ARBA00013028"/>
    </source>
</evidence>
<sequence>MRYRSTRGQSNGLTFENAVLQGLAPDGGLYIPSEIPKVPFSKIAEWANLKFTDLAYQVLRLYIDVNEIPNEDLKTIIEKSYSTFSSKDITPLNKLPNVTNDQLYVLELFHGPTFAFKDVALQFLGNLFEYFLMRKNKDKKPEEKQAGITVLGATSGDTGGAAIYGLRGKKNISVFILHPKGRVSNIQESQMTSVLDPNVFNVSVEGTFDDCQETVKALFSDPEFKNKYQLGAINSINWARILAQTVYYFYSYFTLLKKLNITVDASTKPETLPKIQFVVPSGNFGDILAGYYAVRMGLPADRLCIATNENDILYRFMQTGSYEKKKVGPNEPEVKQTLSPAMDILISSNFERLIWYLVRGDGRTESTTATAADEEKASATIAQWMQELKTSGGFKAPAEVLERARSLFDSFNVTDEKTTETIGRYYHCKSSSYVLDPHTAVGVAAAEKMVAKNPAYTICLSTAHPGKFPEAVLPAINKFNGEKITSKDVTYEEIAPEALVNLLGRPKKCIDVKTDGGNKEIAKKQVRLVIEETMKGF</sequence>